<evidence type="ECO:0008006" key="3">
    <source>
        <dbReference type="Google" id="ProtNLM"/>
    </source>
</evidence>
<dbReference type="EMBL" id="FOXH01000012">
    <property type="protein sequence ID" value="SFQ20101.1"/>
    <property type="molecule type" value="Genomic_DNA"/>
</dbReference>
<dbReference type="Proteomes" id="UP000199306">
    <property type="component" value="Unassembled WGS sequence"/>
</dbReference>
<evidence type="ECO:0000313" key="2">
    <source>
        <dbReference type="Proteomes" id="UP000199306"/>
    </source>
</evidence>
<dbReference type="PANTHER" id="PTHR34071:SF2">
    <property type="entry name" value="FLAVIN-NUCLEOTIDE-BINDING PROTEIN"/>
    <property type="match status" value="1"/>
</dbReference>
<dbReference type="Gene3D" id="2.30.110.10">
    <property type="entry name" value="Electron Transport, Fmn-binding Protein, Chain A"/>
    <property type="match status" value="1"/>
</dbReference>
<name>A0A1I5WKJ5_9BACT</name>
<dbReference type="SUPFAM" id="SSF50475">
    <property type="entry name" value="FMN-binding split barrel"/>
    <property type="match status" value="1"/>
</dbReference>
<dbReference type="PANTHER" id="PTHR34071">
    <property type="entry name" value="5-NITROIMIDAZOLE ANTIBIOTICS RESISTANCE PROTEIN, NIMA-FAMILY-RELATED PROTEIN-RELATED"/>
    <property type="match status" value="1"/>
</dbReference>
<organism evidence="1 2">
    <name type="scientific">Pseudarcicella hirudinis</name>
    <dbReference type="NCBI Taxonomy" id="1079859"/>
    <lineage>
        <taxon>Bacteria</taxon>
        <taxon>Pseudomonadati</taxon>
        <taxon>Bacteroidota</taxon>
        <taxon>Cytophagia</taxon>
        <taxon>Cytophagales</taxon>
        <taxon>Flectobacillaceae</taxon>
        <taxon>Pseudarcicella</taxon>
    </lineage>
</organism>
<dbReference type="Pfam" id="PF12900">
    <property type="entry name" value="Pyridox_ox_2"/>
    <property type="match status" value="1"/>
</dbReference>
<evidence type="ECO:0000313" key="1">
    <source>
        <dbReference type="EMBL" id="SFQ20101.1"/>
    </source>
</evidence>
<dbReference type="InterPro" id="IPR024747">
    <property type="entry name" value="Pyridox_Oxase-rel"/>
</dbReference>
<accession>A0A1I5WKJ5</accession>
<sequence>MSQKKKMKTLAITEKTKISRSAKRGSYEIDTINAILDEGLFCHIAYEHDGQPMMIPTAYCRINDKIYIHGSVGSHFMRMLAEGKDICFVVSLIDGLVLARSAFHHSVNYRSVIAFAKAEVVTDEDERWNALEQITEHLVPNRWADVREPYKNEMQKTMILSFTLDEASAKIRTGDPIDDEEDYALPVWAGILPLKVRASAPIPDPRLIPSVSIPEYLHNYKRGEK</sequence>
<dbReference type="STRING" id="1079859.SAMN04515674_1129"/>
<protein>
    <recommendedName>
        <fullName evidence="3">Nitroimidazol reductase NimA, pyridoxamine 5'-phosphate oxidase superfamily</fullName>
    </recommendedName>
</protein>
<proteinExistence type="predicted"/>
<dbReference type="OrthoDB" id="116031at2"/>
<keyword evidence="2" id="KW-1185">Reference proteome</keyword>
<dbReference type="AlphaFoldDB" id="A0A1I5WKJ5"/>
<gene>
    <name evidence="1" type="ORF">SAMN04515674_1129</name>
</gene>
<reference evidence="1 2" key="1">
    <citation type="submission" date="2016-10" db="EMBL/GenBank/DDBJ databases">
        <authorList>
            <person name="de Groot N.N."/>
        </authorList>
    </citation>
    <scope>NUCLEOTIDE SEQUENCE [LARGE SCALE GENOMIC DNA]</scope>
    <source>
        <strain evidence="2">E92,LMG 26720,CCM 7988</strain>
    </source>
</reference>
<dbReference type="InterPro" id="IPR012349">
    <property type="entry name" value="Split_barrel_FMN-bd"/>
</dbReference>